<dbReference type="PANTHER" id="PTHR30221:SF1">
    <property type="entry name" value="SMALL-CONDUCTANCE MECHANOSENSITIVE CHANNEL"/>
    <property type="match status" value="1"/>
</dbReference>
<dbReference type="InterPro" id="IPR045275">
    <property type="entry name" value="MscS_archaea/bacteria_type"/>
</dbReference>
<dbReference type="AlphaFoldDB" id="A0A1F7W1C6"/>
<keyword evidence="1" id="KW-1133">Transmembrane helix</keyword>
<dbReference type="EMBL" id="MGFD01000064">
    <property type="protein sequence ID" value="OGL96595.1"/>
    <property type="molecule type" value="Genomic_DNA"/>
</dbReference>
<accession>A0A1F7W1C6</accession>
<evidence type="ECO:0008006" key="4">
    <source>
        <dbReference type="Google" id="ProtNLM"/>
    </source>
</evidence>
<dbReference type="GO" id="GO:0008381">
    <property type="term" value="F:mechanosensitive monoatomic ion channel activity"/>
    <property type="evidence" value="ECO:0007669"/>
    <property type="project" value="InterPro"/>
</dbReference>
<name>A0A1F7W1C6_9BACT</name>
<dbReference type="Proteomes" id="UP000177331">
    <property type="component" value="Unassembled WGS sequence"/>
</dbReference>
<feature type="transmembrane region" description="Helical" evidence="1">
    <location>
        <begin position="76"/>
        <end position="97"/>
    </location>
</feature>
<dbReference type="InterPro" id="IPR008910">
    <property type="entry name" value="MSC_TM_helix"/>
</dbReference>
<feature type="transmembrane region" description="Helical" evidence="1">
    <location>
        <begin position="186"/>
        <end position="207"/>
    </location>
</feature>
<evidence type="ECO:0000313" key="3">
    <source>
        <dbReference type="Proteomes" id="UP000177331"/>
    </source>
</evidence>
<organism evidence="2 3">
    <name type="scientific">Candidatus Uhrbacteria bacterium RIFOXYB2_FULL_45_11</name>
    <dbReference type="NCBI Taxonomy" id="1802421"/>
    <lineage>
        <taxon>Bacteria</taxon>
        <taxon>Candidatus Uhriibacteriota</taxon>
    </lineage>
</organism>
<reference evidence="2 3" key="1">
    <citation type="journal article" date="2016" name="Nat. Commun.">
        <title>Thousands of microbial genomes shed light on interconnected biogeochemical processes in an aquifer system.</title>
        <authorList>
            <person name="Anantharaman K."/>
            <person name="Brown C.T."/>
            <person name="Hug L.A."/>
            <person name="Sharon I."/>
            <person name="Castelle C.J."/>
            <person name="Probst A.J."/>
            <person name="Thomas B.C."/>
            <person name="Singh A."/>
            <person name="Wilkins M.J."/>
            <person name="Karaoz U."/>
            <person name="Brodie E.L."/>
            <person name="Williams K.H."/>
            <person name="Hubbard S.S."/>
            <person name="Banfield J.F."/>
        </authorList>
    </citation>
    <scope>NUCLEOTIDE SEQUENCE [LARGE SCALE GENOMIC DNA]</scope>
</reference>
<keyword evidence="1" id="KW-0812">Transmembrane</keyword>
<gene>
    <name evidence="2" type="ORF">A2318_02885</name>
</gene>
<dbReference type="Pfam" id="PF05552">
    <property type="entry name" value="MS_channel_1st_1"/>
    <property type="match status" value="2"/>
</dbReference>
<proteinExistence type="predicted"/>
<protein>
    <recommendedName>
        <fullName evidence="4">Small-conductance mechanosensitive ion channel</fullName>
    </recommendedName>
</protein>
<sequence length="226" mass="24963">MSFDTNLLQGPLLELWNTIVAFLPNVIGAVIVFLIGILIAIVLRHVVVNMIALLRIDEFAEKLDIRKQFERIGIRLHIGSLLGWIVKWFFIIVALIAATDILGWNEVTDYLKQVVLFIPNVIIAVIILLAGILLGNFVQNIVRSSVEAAQLASAQFLSTLAKWSILIFSFMAALVQLQIAPDLIRTLFTGLVFMLALAGGLAFGLGGKEHASQFLSRLKKEISSEK</sequence>
<evidence type="ECO:0000313" key="2">
    <source>
        <dbReference type="EMBL" id="OGL96595.1"/>
    </source>
</evidence>
<feature type="transmembrane region" description="Helical" evidence="1">
    <location>
        <begin position="117"/>
        <end position="138"/>
    </location>
</feature>
<evidence type="ECO:0000256" key="1">
    <source>
        <dbReference type="SAM" id="Phobius"/>
    </source>
</evidence>
<keyword evidence="1" id="KW-0472">Membrane</keyword>
<comment type="caution">
    <text evidence="2">The sequence shown here is derived from an EMBL/GenBank/DDBJ whole genome shotgun (WGS) entry which is preliminary data.</text>
</comment>
<dbReference type="STRING" id="1802421.A2318_02885"/>
<dbReference type="PANTHER" id="PTHR30221">
    <property type="entry name" value="SMALL-CONDUCTANCE MECHANOSENSITIVE CHANNEL"/>
    <property type="match status" value="1"/>
</dbReference>
<dbReference type="Gene3D" id="1.10.287.1260">
    <property type="match status" value="1"/>
</dbReference>
<feature type="transmembrane region" description="Helical" evidence="1">
    <location>
        <begin position="20"/>
        <end position="43"/>
    </location>
</feature>
<feature type="transmembrane region" description="Helical" evidence="1">
    <location>
        <begin position="159"/>
        <end position="180"/>
    </location>
</feature>